<evidence type="ECO:0000313" key="2">
    <source>
        <dbReference type="Proteomes" id="UP000093267"/>
    </source>
</evidence>
<name>A0A1B2IXG7_9LACO</name>
<gene>
    <name evidence="1" type="ORF">AYR63_05945</name>
</gene>
<dbReference type="Proteomes" id="UP000093267">
    <property type="component" value="Chromosome"/>
</dbReference>
<dbReference type="EMBL" id="CP014924">
    <property type="protein sequence ID" value="ANZ66719.1"/>
    <property type="molecule type" value="Genomic_DNA"/>
</dbReference>
<organism evidence="1 2">
    <name type="scientific">Secundilactobacillus paracollinoides</name>
    <dbReference type="NCBI Taxonomy" id="240427"/>
    <lineage>
        <taxon>Bacteria</taxon>
        <taxon>Bacillati</taxon>
        <taxon>Bacillota</taxon>
        <taxon>Bacilli</taxon>
        <taxon>Lactobacillales</taxon>
        <taxon>Lactobacillaceae</taxon>
        <taxon>Secundilactobacillus</taxon>
    </lineage>
</organism>
<accession>A0A1B2IXG7</accession>
<proteinExistence type="predicted"/>
<keyword evidence="2" id="KW-1185">Reference proteome</keyword>
<protein>
    <submittedName>
        <fullName evidence="1">Uncharacterized protein</fullName>
    </submittedName>
</protein>
<evidence type="ECO:0000313" key="1">
    <source>
        <dbReference type="EMBL" id="ANZ66719.1"/>
    </source>
</evidence>
<dbReference type="OrthoDB" id="2320388at2"/>
<dbReference type="AlphaFoldDB" id="A0A1B2IXG7"/>
<dbReference type="RefSeq" id="WP_065902055.1">
    <property type="nucleotide sequence ID" value="NZ_CP014912.1"/>
</dbReference>
<sequence>MTTIYIHRIDQVQPLRLSDGTAGTLIPCKTPTGRGFTFTFLNPLHGNFWRASIMDGDVIRVASINGAEQFQIALH</sequence>
<reference evidence="1 2" key="1">
    <citation type="submission" date="2016-03" db="EMBL/GenBank/DDBJ databases">
        <title>Pediococcus and Lactobacillus from brewery environment - whole genome sequencing and assembly.</title>
        <authorList>
            <person name="Behr J."/>
            <person name="Geissler A.J."/>
            <person name="Vogel R.F."/>
        </authorList>
    </citation>
    <scope>NUCLEOTIDE SEQUENCE [LARGE SCALE GENOMIC DNA]</scope>
    <source>
        <strain evidence="1 2">TMW 1.1995</strain>
    </source>
</reference>